<name>A0A8K0V8Y1_9RHOB</name>
<protein>
    <submittedName>
        <fullName evidence="1">Uncharacterized protein</fullName>
    </submittedName>
</protein>
<dbReference type="EMBL" id="JAESVN010000003">
    <property type="protein sequence ID" value="MBL4917306.1"/>
    <property type="molecule type" value="Genomic_DNA"/>
</dbReference>
<proteinExistence type="predicted"/>
<comment type="caution">
    <text evidence="1">The sequence shown here is derived from an EMBL/GenBank/DDBJ whole genome shotgun (WGS) entry which is preliminary data.</text>
</comment>
<organism evidence="1 2">
    <name type="scientific">Szabonella alba</name>
    <dbReference type="NCBI Taxonomy" id="2804194"/>
    <lineage>
        <taxon>Bacteria</taxon>
        <taxon>Pseudomonadati</taxon>
        <taxon>Pseudomonadota</taxon>
        <taxon>Alphaproteobacteria</taxon>
        <taxon>Rhodobacterales</taxon>
        <taxon>Paracoccaceae</taxon>
        <taxon>Szabonella</taxon>
    </lineage>
</organism>
<gene>
    <name evidence="1" type="ORF">JL811_08730</name>
</gene>
<dbReference type="RefSeq" id="WP_202688176.1">
    <property type="nucleotide sequence ID" value="NZ_JAESVN010000003.1"/>
</dbReference>
<evidence type="ECO:0000313" key="2">
    <source>
        <dbReference type="Proteomes" id="UP000648908"/>
    </source>
</evidence>
<keyword evidence="2" id="KW-1185">Reference proteome</keyword>
<dbReference type="AlphaFoldDB" id="A0A8K0V8Y1"/>
<accession>A0A8K0V8Y1</accession>
<reference evidence="1" key="1">
    <citation type="submission" date="2021-01" db="EMBL/GenBank/DDBJ databases">
        <title>Tabrizicola alba sp. nov. a motile alkaliphilic bacterium isolated from a soda lake.</title>
        <authorList>
            <person name="Szuroczki S."/>
            <person name="Abbaszade G."/>
            <person name="Schumann P."/>
            <person name="Toth E."/>
        </authorList>
    </citation>
    <scope>NUCLEOTIDE SEQUENCE</scope>
    <source>
        <strain evidence="1">DMG-N-6</strain>
    </source>
</reference>
<evidence type="ECO:0000313" key="1">
    <source>
        <dbReference type="EMBL" id="MBL4917306.1"/>
    </source>
</evidence>
<dbReference type="Proteomes" id="UP000648908">
    <property type="component" value="Unassembled WGS sequence"/>
</dbReference>
<sequence>MTTAVFSRRQGLEENGLLTALIVNGHVTAELLRNPKNNRWSCYISTEAAQSFSRRFMTSKMIGSAYDMPWRDVRKRMNDAGIASFTPDGKDYGLLHLRADVEGVLGKC</sequence>